<dbReference type="PANTHER" id="PTHR12121:SF36">
    <property type="entry name" value="ENDONUCLEASE_EXONUCLEASE_PHOSPHATASE DOMAIN-CONTAINING PROTEIN"/>
    <property type="match status" value="1"/>
</dbReference>
<dbReference type="OrthoDB" id="9793162at2"/>
<dbReference type="Gene3D" id="3.60.10.10">
    <property type="entry name" value="Endonuclease/exonuclease/phosphatase"/>
    <property type="match status" value="1"/>
</dbReference>
<dbReference type="Pfam" id="PF03372">
    <property type="entry name" value="Exo_endo_phos"/>
    <property type="match status" value="1"/>
</dbReference>
<gene>
    <name evidence="2" type="ORF">FEF26_04180</name>
</gene>
<evidence type="ECO:0000259" key="1">
    <source>
        <dbReference type="Pfam" id="PF03372"/>
    </source>
</evidence>
<evidence type="ECO:0000313" key="2">
    <source>
        <dbReference type="EMBL" id="TLP98602.1"/>
    </source>
</evidence>
<dbReference type="InterPro" id="IPR005135">
    <property type="entry name" value="Endo/exonuclease/phosphatase"/>
</dbReference>
<dbReference type="InterPro" id="IPR050410">
    <property type="entry name" value="CCR4/nocturin_mRNA_transcr"/>
</dbReference>
<comment type="caution">
    <text evidence="2">The sequence shown here is derived from an EMBL/GenBank/DDBJ whole genome shotgun (WGS) entry which is preliminary data.</text>
</comment>
<dbReference type="InterPro" id="IPR036691">
    <property type="entry name" value="Endo/exonu/phosph_ase_sf"/>
</dbReference>
<dbReference type="Proteomes" id="UP000310458">
    <property type="component" value="Unassembled WGS sequence"/>
</dbReference>
<proteinExistence type="predicted"/>
<name>A0A5R9BEQ9_9MICC</name>
<dbReference type="GO" id="GO:0000175">
    <property type="term" value="F:3'-5'-RNA exonuclease activity"/>
    <property type="evidence" value="ECO:0007669"/>
    <property type="project" value="TreeGrafter"/>
</dbReference>
<dbReference type="EMBL" id="VAVZ01000008">
    <property type="protein sequence ID" value="TLP98602.1"/>
    <property type="molecule type" value="Genomic_DNA"/>
</dbReference>
<keyword evidence="2" id="KW-0255">Endonuclease</keyword>
<reference evidence="2 3" key="1">
    <citation type="submission" date="2019-05" db="EMBL/GenBank/DDBJ databases">
        <title>Nesterenkonia sp. GY074 isolated from the Southern Atlantic Ocean.</title>
        <authorList>
            <person name="Zhang G."/>
        </authorList>
    </citation>
    <scope>NUCLEOTIDE SEQUENCE [LARGE SCALE GENOMIC DNA]</scope>
    <source>
        <strain evidence="2 3">GY074</strain>
    </source>
</reference>
<keyword evidence="2" id="KW-0540">Nuclease</keyword>
<protein>
    <submittedName>
        <fullName evidence="2">Endonuclease/exonuclease/phosphatase family protein</fullName>
    </submittedName>
</protein>
<keyword evidence="2" id="KW-0269">Exonuclease</keyword>
<dbReference type="SUPFAM" id="SSF56219">
    <property type="entry name" value="DNase I-like"/>
    <property type="match status" value="1"/>
</dbReference>
<organism evidence="2 3">
    <name type="scientific">Nesterenkonia salmonea</name>
    <dbReference type="NCBI Taxonomy" id="1804987"/>
    <lineage>
        <taxon>Bacteria</taxon>
        <taxon>Bacillati</taxon>
        <taxon>Actinomycetota</taxon>
        <taxon>Actinomycetes</taxon>
        <taxon>Micrococcales</taxon>
        <taxon>Micrococcaceae</taxon>
        <taxon>Nesterenkonia</taxon>
    </lineage>
</organism>
<keyword evidence="3" id="KW-1185">Reference proteome</keyword>
<dbReference type="CDD" id="cd09083">
    <property type="entry name" value="EEP-1"/>
    <property type="match status" value="1"/>
</dbReference>
<dbReference type="GO" id="GO:0004519">
    <property type="term" value="F:endonuclease activity"/>
    <property type="evidence" value="ECO:0007669"/>
    <property type="project" value="UniProtKB-KW"/>
</dbReference>
<keyword evidence="2" id="KW-0378">Hydrolase</keyword>
<sequence>MSWNIRRRVRRPQLRPSDRWSTRATRLQALLEAERPTLLGVQEALADQAFFVQEVLGESYEFIGHGRGAHGLGEGNPIFYDSERLALLDWQQTALSTAPHQPGSRSWGSIYPRVMVACTFEDRVTGSQFLHLNTHFDHLSAYARLMAARTVRRTVEATPLPVVLTGDLNTGAASRPLAELQAGGSLTDTWVMAEQRLSEEWDTLANYKPPKATGRRIDWILASSSLKVLSAAVNGRRYAGGWASDHLPVQAVLRLG</sequence>
<dbReference type="RefSeq" id="WP_138252359.1">
    <property type="nucleotide sequence ID" value="NZ_VAVZ01000008.1"/>
</dbReference>
<feature type="domain" description="Endonuclease/exonuclease/phosphatase" evidence="1">
    <location>
        <begin position="1"/>
        <end position="246"/>
    </location>
</feature>
<evidence type="ECO:0000313" key="3">
    <source>
        <dbReference type="Proteomes" id="UP000310458"/>
    </source>
</evidence>
<accession>A0A5R9BEQ9</accession>
<dbReference type="AlphaFoldDB" id="A0A5R9BEQ9"/>
<dbReference type="PANTHER" id="PTHR12121">
    <property type="entry name" value="CARBON CATABOLITE REPRESSOR PROTEIN 4"/>
    <property type="match status" value="1"/>
</dbReference>